<proteinExistence type="predicted"/>
<gene>
    <name evidence="2" type="ORF">AB406_0220</name>
</gene>
<dbReference type="RefSeq" id="WP_079206375.1">
    <property type="nucleotide sequence ID" value="NZ_CP011859.1"/>
</dbReference>
<keyword evidence="1" id="KW-0812">Transmembrane</keyword>
<name>A0A1S7DPW9_RIEAN</name>
<reference evidence="2 3" key="1">
    <citation type="submission" date="2015-06" db="EMBL/GenBank/DDBJ databases">
        <title>R. anatipestifer strain HXb2 is the most virulent strain so far, and the genome sequence would help us uncover the pathogenesis.</title>
        <authorList>
            <person name="Hu Q."/>
            <person name="Qi J."/>
            <person name="Bo H."/>
            <person name="Liu G."/>
            <person name="Tao M."/>
            <person name="Ding Y."/>
            <person name="Xue Y."/>
        </authorList>
    </citation>
    <scope>NUCLEOTIDE SEQUENCE [LARGE SCALE GENOMIC DNA]</scope>
    <source>
        <strain evidence="2 3">HXb2</strain>
    </source>
</reference>
<evidence type="ECO:0000313" key="3">
    <source>
        <dbReference type="Proteomes" id="UP000189883"/>
    </source>
</evidence>
<keyword evidence="1" id="KW-1133">Transmembrane helix</keyword>
<dbReference type="EMBL" id="CP011859">
    <property type="protein sequence ID" value="AQY21183.1"/>
    <property type="molecule type" value="Genomic_DNA"/>
</dbReference>
<evidence type="ECO:0000256" key="1">
    <source>
        <dbReference type="SAM" id="Phobius"/>
    </source>
</evidence>
<dbReference type="AlphaFoldDB" id="A0A1S7DPW9"/>
<accession>A0A1S7DPW9</accession>
<protein>
    <submittedName>
        <fullName evidence="2">Uncharacterized protein</fullName>
    </submittedName>
</protein>
<organism evidence="2 3">
    <name type="scientific">Riemerella anatipestifer</name>
    <name type="common">Moraxella anatipestifer</name>
    <dbReference type="NCBI Taxonomy" id="34085"/>
    <lineage>
        <taxon>Bacteria</taxon>
        <taxon>Pseudomonadati</taxon>
        <taxon>Bacteroidota</taxon>
        <taxon>Flavobacteriia</taxon>
        <taxon>Flavobacteriales</taxon>
        <taxon>Weeksellaceae</taxon>
        <taxon>Riemerella</taxon>
    </lineage>
</organism>
<feature type="transmembrane region" description="Helical" evidence="1">
    <location>
        <begin position="104"/>
        <end position="126"/>
    </location>
</feature>
<evidence type="ECO:0000313" key="2">
    <source>
        <dbReference type="EMBL" id="AQY21183.1"/>
    </source>
</evidence>
<dbReference type="Proteomes" id="UP000189883">
    <property type="component" value="Chromosome"/>
</dbReference>
<keyword evidence="1" id="KW-0472">Membrane</keyword>
<sequence>MENQEMDNGLELLKKVIKSNEDNIEKLIDVTFAYEDIQNLVGKFENSAKILNYQIENFGILFNKTNQLLEEKIHKIPKNIEANLSENTLLQLENFEKKLQSLKYVFWGSFGLLGVCVLVMILSFNFSKKWYSESIKTKEEIRKELLKEFENKGKGIYNVKSYEKLQYNMDLVNKWIEKYPNDADKFLRFKEGYETK</sequence>